<gene>
    <name evidence="3" type="ORF">GCM10009789_28000</name>
</gene>
<accession>A0ABN2DC85</accession>
<dbReference type="EMBL" id="BAAAOS010000018">
    <property type="protein sequence ID" value="GAA1572868.1"/>
    <property type="molecule type" value="Genomic_DNA"/>
</dbReference>
<dbReference type="Proteomes" id="UP001500393">
    <property type="component" value="Unassembled WGS sequence"/>
</dbReference>
<keyword evidence="4" id="KW-1185">Reference proteome</keyword>
<proteinExistence type="predicted"/>
<sequence length="159" mass="16121">MGIRALIGTSAVTLAVLLTGCSADDPKTACETPASAPPAETALLPTGLSLDGFATVTHVQKTQGHLTVRAVTDKPIDEVTVLIQDAVTGAGYRPAGMDNEGFEAEVFFTSGSYAAGQALVRRGGCDGQWDIDLVLIDPSAVPSPTAKPAPTPSPSATTG</sequence>
<organism evidence="3 4">
    <name type="scientific">Kribbella sancticallisti</name>
    <dbReference type="NCBI Taxonomy" id="460087"/>
    <lineage>
        <taxon>Bacteria</taxon>
        <taxon>Bacillati</taxon>
        <taxon>Actinomycetota</taxon>
        <taxon>Actinomycetes</taxon>
        <taxon>Propionibacteriales</taxon>
        <taxon>Kribbellaceae</taxon>
        <taxon>Kribbella</taxon>
    </lineage>
</organism>
<feature type="chain" id="PRO_5045822557" description="Lipoprotein antigen" evidence="2">
    <location>
        <begin position="24"/>
        <end position="159"/>
    </location>
</feature>
<evidence type="ECO:0000313" key="3">
    <source>
        <dbReference type="EMBL" id="GAA1572868.1"/>
    </source>
</evidence>
<evidence type="ECO:0000256" key="2">
    <source>
        <dbReference type="SAM" id="SignalP"/>
    </source>
</evidence>
<feature type="region of interest" description="Disordered" evidence="1">
    <location>
        <begin position="140"/>
        <end position="159"/>
    </location>
</feature>
<evidence type="ECO:0000313" key="4">
    <source>
        <dbReference type="Proteomes" id="UP001500393"/>
    </source>
</evidence>
<evidence type="ECO:0008006" key="5">
    <source>
        <dbReference type="Google" id="ProtNLM"/>
    </source>
</evidence>
<dbReference type="RefSeq" id="WP_344213692.1">
    <property type="nucleotide sequence ID" value="NZ_BAAAOS010000018.1"/>
</dbReference>
<comment type="caution">
    <text evidence="3">The sequence shown here is derived from an EMBL/GenBank/DDBJ whole genome shotgun (WGS) entry which is preliminary data.</text>
</comment>
<keyword evidence="2" id="KW-0732">Signal</keyword>
<dbReference type="PROSITE" id="PS51257">
    <property type="entry name" value="PROKAR_LIPOPROTEIN"/>
    <property type="match status" value="1"/>
</dbReference>
<evidence type="ECO:0000256" key="1">
    <source>
        <dbReference type="SAM" id="MobiDB-lite"/>
    </source>
</evidence>
<reference evidence="3 4" key="1">
    <citation type="journal article" date="2019" name="Int. J. Syst. Evol. Microbiol.">
        <title>The Global Catalogue of Microorganisms (GCM) 10K type strain sequencing project: providing services to taxonomists for standard genome sequencing and annotation.</title>
        <authorList>
            <consortium name="The Broad Institute Genomics Platform"/>
            <consortium name="The Broad Institute Genome Sequencing Center for Infectious Disease"/>
            <person name="Wu L."/>
            <person name="Ma J."/>
        </authorList>
    </citation>
    <scope>NUCLEOTIDE SEQUENCE [LARGE SCALE GENOMIC DNA]</scope>
    <source>
        <strain evidence="3 4">JCM 14969</strain>
    </source>
</reference>
<protein>
    <recommendedName>
        <fullName evidence="5">Lipoprotein antigen</fullName>
    </recommendedName>
</protein>
<name>A0ABN2DC85_9ACTN</name>
<feature type="signal peptide" evidence="2">
    <location>
        <begin position="1"/>
        <end position="23"/>
    </location>
</feature>